<keyword evidence="1 2" id="KW-0812">Transmembrane</keyword>
<gene>
    <name evidence="2" type="ordered locus">MTR_7g098050</name>
</gene>
<sequence>MSPLYHKQPAVSGAATIAFLSFISGLYHCFPLTAAIRKISGEVFLKKPTSKEAEPSSQLDAKVPSPESCTFTRHHSCTSSLVREKTKNVLEIHVQKIISDNDQNE</sequence>
<reference evidence="2 4" key="1">
    <citation type="journal article" date="2011" name="Nature">
        <title>The Medicago genome provides insight into the evolution of rhizobial symbioses.</title>
        <authorList>
            <person name="Young N.D."/>
            <person name="Debelle F."/>
            <person name="Oldroyd G.E."/>
            <person name="Geurts R."/>
            <person name="Cannon S.B."/>
            <person name="Udvardi M.K."/>
            <person name="Benedito V.A."/>
            <person name="Mayer K.F."/>
            <person name="Gouzy J."/>
            <person name="Schoof H."/>
            <person name="Van de Peer Y."/>
            <person name="Proost S."/>
            <person name="Cook D.R."/>
            <person name="Meyers B.C."/>
            <person name="Spannagl M."/>
            <person name="Cheung F."/>
            <person name="De Mita S."/>
            <person name="Krishnakumar V."/>
            <person name="Gundlach H."/>
            <person name="Zhou S."/>
            <person name="Mudge J."/>
            <person name="Bharti A.K."/>
            <person name="Murray J.D."/>
            <person name="Naoumkina M.A."/>
            <person name="Rosen B."/>
            <person name="Silverstein K.A."/>
            <person name="Tang H."/>
            <person name="Rombauts S."/>
            <person name="Zhao P.X."/>
            <person name="Zhou P."/>
            <person name="Barbe V."/>
            <person name="Bardou P."/>
            <person name="Bechner M."/>
            <person name="Bellec A."/>
            <person name="Berger A."/>
            <person name="Berges H."/>
            <person name="Bidwell S."/>
            <person name="Bisseling T."/>
            <person name="Choisne N."/>
            <person name="Couloux A."/>
            <person name="Denny R."/>
            <person name="Deshpande S."/>
            <person name="Dai X."/>
            <person name="Doyle J.J."/>
            <person name="Dudez A.M."/>
            <person name="Farmer A.D."/>
            <person name="Fouteau S."/>
            <person name="Franken C."/>
            <person name="Gibelin C."/>
            <person name="Gish J."/>
            <person name="Goldstein S."/>
            <person name="Gonzalez A.J."/>
            <person name="Green P.J."/>
            <person name="Hallab A."/>
            <person name="Hartog M."/>
            <person name="Hua A."/>
            <person name="Humphray S.J."/>
            <person name="Jeong D.H."/>
            <person name="Jing Y."/>
            <person name="Jocker A."/>
            <person name="Kenton S.M."/>
            <person name="Kim D.J."/>
            <person name="Klee K."/>
            <person name="Lai H."/>
            <person name="Lang C."/>
            <person name="Lin S."/>
            <person name="Macmil S.L."/>
            <person name="Magdelenat G."/>
            <person name="Matthews L."/>
            <person name="McCorrison J."/>
            <person name="Monaghan E.L."/>
            <person name="Mun J.H."/>
            <person name="Najar F.Z."/>
            <person name="Nicholson C."/>
            <person name="Noirot C."/>
            <person name="O'Bleness M."/>
            <person name="Paule C.R."/>
            <person name="Poulain J."/>
            <person name="Prion F."/>
            <person name="Qin B."/>
            <person name="Qu C."/>
            <person name="Retzel E.F."/>
            <person name="Riddle C."/>
            <person name="Sallet E."/>
            <person name="Samain S."/>
            <person name="Samson N."/>
            <person name="Sanders I."/>
            <person name="Saurat O."/>
            <person name="Scarpelli C."/>
            <person name="Schiex T."/>
            <person name="Segurens B."/>
            <person name="Severin A.J."/>
            <person name="Sherrier D.J."/>
            <person name="Shi R."/>
            <person name="Sims S."/>
            <person name="Singer S.R."/>
            <person name="Sinharoy S."/>
            <person name="Sterck L."/>
            <person name="Viollet A."/>
            <person name="Wang B.B."/>
            <person name="Wang K."/>
            <person name="Wang M."/>
            <person name="Wang X."/>
            <person name="Warfsmann J."/>
            <person name="Weissenbach J."/>
            <person name="White D.D."/>
            <person name="White J.D."/>
            <person name="Wiley G.B."/>
            <person name="Wincker P."/>
            <person name="Xing Y."/>
            <person name="Yang L."/>
            <person name="Yao Z."/>
            <person name="Ying F."/>
            <person name="Zhai J."/>
            <person name="Zhou L."/>
            <person name="Zuber A."/>
            <person name="Denarie J."/>
            <person name="Dixon R.A."/>
            <person name="May G.D."/>
            <person name="Schwartz D.C."/>
            <person name="Rogers J."/>
            <person name="Quetier F."/>
            <person name="Town C.D."/>
            <person name="Roe B.A."/>
        </authorList>
    </citation>
    <scope>NUCLEOTIDE SEQUENCE [LARGE SCALE GENOMIC DNA]</scope>
    <source>
        <strain evidence="2">A17</strain>
        <strain evidence="3 4">cv. Jemalong A17</strain>
    </source>
</reference>
<evidence type="ECO:0000256" key="1">
    <source>
        <dbReference type="SAM" id="Phobius"/>
    </source>
</evidence>
<evidence type="ECO:0000313" key="2">
    <source>
        <dbReference type="EMBL" id="AES81554.1"/>
    </source>
</evidence>
<organism evidence="2 4">
    <name type="scientific">Medicago truncatula</name>
    <name type="common">Barrel medic</name>
    <name type="synonym">Medicago tribuloides</name>
    <dbReference type="NCBI Taxonomy" id="3880"/>
    <lineage>
        <taxon>Eukaryota</taxon>
        <taxon>Viridiplantae</taxon>
        <taxon>Streptophyta</taxon>
        <taxon>Embryophyta</taxon>
        <taxon>Tracheophyta</taxon>
        <taxon>Spermatophyta</taxon>
        <taxon>Magnoliopsida</taxon>
        <taxon>eudicotyledons</taxon>
        <taxon>Gunneridae</taxon>
        <taxon>Pentapetalae</taxon>
        <taxon>rosids</taxon>
        <taxon>fabids</taxon>
        <taxon>Fabales</taxon>
        <taxon>Fabaceae</taxon>
        <taxon>Papilionoideae</taxon>
        <taxon>50 kb inversion clade</taxon>
        <taxon>NPAAA clade</taxon>
        <taxon>Hologalegina</taxon>
        <taxon>IRL clade</taxon>
        <taxon>Trifolieae</taxon>
        <taxon>Medicago</taxon>
    </lineage>
</organism>
<evidence type="ECO:0000313" key="3">
    <source>
        <dbReference type="EnsemblPlants" id="AES81554"/>
    </source>
</evidence>
<dbReference type="AlphaFoldDB" id="G7KWE4"/>
<dbReference type="HOGENOM" id="CLU_2240625_0_0_1"/>
<name>G7KWE4_MEDTR</name>
<keyword evidence="1" id="KW-1133">Transmembrane helix</keyword>
<dbReference type="EMBL" id="CM001223">
    <property type="protein sequence ID" value="AES81554.1"/>
    <property type="molecule type" value="Genomic_DNA"/>
</dbReference>
<feature type="transmembrane region" description="Helical" evidence="1">
    <location>
        <begin position="12"/>
        <end position="30"/>
    </location>
</feature>
<proteinExistence type="predicted"/>
<dbReference type="EnsemblPlants" id="AES81554">
    <property type="protein sequence ID" value="AES81554"/>
    <property type="gene ID" value="MTR_7g098050"/>
</dbReference>
<dbReference type="Proteomes" id="UP000002051">
    <property type="component" value="Unassembled WGS sequence"/>
</dbReference>
<accession>G7KWE4</accession>
<reference evidence="2 4" key="2">
    <citation type="journal article" date="2014" name="BMC Genomics">
        <title>An improved genome release (version Mt4.0) for the model legume Medicago truncatula.</title>
        <authorList>
            <person name="Tang H."/>
            <person name="Krishnakumar V."/>
            <person name="Bidwell S."/>
            <person name="Rosen B."/>
            <person name="Chan A."/>
            <person name="Zhou S."/>
            <person name="Gentzbittel L."/>
            <person name="Childs K.L."/>
            <person name="Yandell M."/>
            <person name="Gundlach H."/>
            <person name="Mayer K.F."/>
            <person name="Schwartz D.C."/>
            <person name="Town C.D."/>
        </authorList>
    </citation>
    <scope>GENOME REANNOTATION</scope>
    <source>
        <strain evidence="3 4">cv. Jemalong A17</strain>
    </source>
</reference>
<dbReference type="PaxDb" id="3880-AES81554"/>
<protein>
    <submittedName>
        <fullName evidence="2">Transmembrane protein, putative</fullName>
    </submittedName>
</protein>
<keyword evidence="1" id="KW-0472">Membrane</keyword>
<reference evidence="3" key="3">
    <citation type="submission" date="2015-04" db="UniProtKB">
        <authorList>
            <consortium name="EnsemblPlants"/>
        </authorList>
    </citation>
    <scope>IDENTIFICATION</scope>
    <source>
        <strain evidence="3">cv. Jemalong A17</strain>
    </source>
</reference>
<evidence type="ECO:0000313" key="4">
    <source>
        <dbReference type="Proteomes" id="UP000002051"/>
    </source>
</evidence>
<keyword evidence="4" id="KW-1185">Reference proteome</keyword>